<gene>
    <name evidence="1" type="ORF">A9Q84_01050</name>
</gene>
<dbReference type="AlphaFoldDB" id="A0A1Y5FC29"/>
<reference evidence="2" key="1">
    <citation type="journal article" date="2017" name="Proc. Natl. Acad. Sci. U.S.A.">
        <title>Simulation of Deepwater Horizon oil plume reveals substrate specialization within a complex community of hydrocarbon-degraders.</title>
        <authorList>
            <person name="Hu P."/>
            <person name="Dubinsky E.A."/>
            <person name="Probst A.J."/>
            <person name="Wang J."/>
            <person name="Sieber C.M.K."/>
            <person name="Tom L.M."/>
            <person name="Gardinali P."/>
            <person name="Banfield J.F."/>
            <person name="Atlas R.M."/>
            <person name="Andersen G.L."/>
        </authorList>
    </citation>
    <scope>NUCLEOTIDE SEQUENCE [LARGE SCALE GENOMIC DNA]</scope>
</reference>
<evidence type="ECO:0000313" key="1">
    <source>
        <dbReference type="EMBL" id="OUR99639.1"/>
    </source>
</evidence>
<accession>A0A1Y5FC29</accession>
<protein>
    <submittedName>
        <fullName evidence="1">Uncharacterized protein</fullName>
    </submittedName>
</protein>
<dbReference type="Proteomes" id="UP000196531">
    <property type="component" value="Unassembled WGS sequence"/>
</dbReference>
<dbReference type="EMBL" id="MAAO01000002">
    <property type="protein sequence ID" value="OUR99639.1"/>
    <property type="molecule type" value="Genomic_DNA"/>
</dbReference>
<name>A0A1Y5FC29_9BACT</name>
<sequence length="420" mass="47594">MFFKYLRKFLVFAVIFQLVGCDMVSINAETTTLEKVIAGLERDAGRSKARRDETVLTAKSINKIAKEIRNHLNHPPKLKGKLSEDAPESYEFVKTNGEKLTNWIKEYKNKSQKLMKIVHSLGSKNYETNEDFLPVHTQKEIIKNEALIFFSLQYLKKFNTIMLDMIAPMTIGSMQESYKNIATLENFSKEIQDNYFTFLGLHVVLNNDLAKTTKNLGDYRERNNLPRYIRNAITITVKRVKKADTKRTDSMANMQEHLGDENFTEFLEIQKDFIAKLETKSILFDPNNPDSIVSKIFVVILNLTWGLPNTLIGVGIILATAIVSPFTPYVDFPTFNISASGQQIYVDTSGMGPMAGKMSMGLFEFDNHAGYHFASGHEAGHSKQSALLGPFYLPAVLLSYSISGFDQGFIEDWAWGWAVD</sequence>
<evidence type="ECO:0000313" key="2">
    <source>
        <dbReference type="Proteomes" id="UP000196531"/>
    </source>
</evidence>
<organism evidence="1 2">
    <name type="scientific">Halobacteriovorax marinus</name>
    <dbReference type="NCBI Taxonomy" id="97084"/>
    <lineage>
        <taxon>Bacteria</taxon>
        <taxon>Pseudomonadati</taxon>
        <taxon>Bdellovibrionota</taxon>
        <taxon>Bacteriovoracia</taxon>
        <taxon>Bacteriovoracales</taxon>
        <taxon>Halobacteriovoraceae</taxon>
        <taxon>Halobacteriovorax</taxon>
    </lineage>
</organism>
<comment type="caution">
    <text evidence="1">The sequence shown here is derived from an EMBL/GenBank/DDBJ whole genome shotgun (WGS) entry which is preliminary data.</text>
</comment>
<proteinExistence type="predicted"/>